<dbReference type="GO" id="GO:0048312">
    <property type="term" value="P:intracellular distribution of mitochondria"/>
    <property type="evidence" value="ECO:0007669"/>
    <property type="project" value="TreeGrafter"/>
</dbReference>
<evidence type="ECO:0000259" key="5">
    <source>
        <dbReference type="PROSITE" id="PS51718"/>
    </source>
</evidence>
<dbReference type="EMBL" id="NHYE01001315">
    <property type="protein sequence ID" value="PPQ96910.1"/>
    <property type="molecule type" value="Genomic_DNA"/>
</dbReference>
<evidence type="ECO:0000313" key="7">
    <source>
        <dbReference type="Proteomes" id="UP000284706"/>
    </source>
</evidence>
<dbReference type="Gene3D" id="3.40.50.300">
    <property type="entry name" value="P-loop containing nucleotide triphosphate hydrolases"/>
    <property type="match status" value="1"/>
</dbReference>
<dbReference type="PRINTS" id="PR00195">
    <property type="entry name" value="DYNAMIN"/>
</dbReference>
<dbReference type="PANTHER" id="PTHR11566">
    <property type="entry name" value="DYNAMIN"/>
    <property type="match status" value="1"/>
</dbReference>
<dbReference type="SMART" id="SM00302">
    <property type="entry name" value="GED"/>
    <property type="match status" value="1"/>
</dbReference>
<comment type="caution">
    <text evidence="6">The sequence shown here is derived from an EMBL/GenBank/DDBJ whole genome shotgun (WGS) entry which is preliminary data.</text>
</comment>
<dbReference type="InterPro" id="IPR022812">
    <property type="entry name" value="Dynamin"/>
</dbReference>
<keyword evidence="2" id="KW-0342">GTP-binding</keyword>
<dbReference type="GO" id="GO:0005525">
    <property type="term" value="F:GTP binding"/>
    <property type="evidence" value="ECO:0007669"/>
    <property type="project" value="InterPro"/>
</dbReference>
<protein>
    <recommendedName>
        <fullName evidence="8">GED domain-containing protein</fullName>
    </recommendedName>
</protein>
<dbReference type="Pfam" id="PF02212">
    <property type="entry name" value="GED"/>
    <property type="match status" value="1"/>
</dbReference>
<dbReference type="OrthoDB" id="5061070at2759"/>
<dbReference type="InterPro" id="IPR000375">
    <property type="entry name" value="Dynamin_stalk"/>
</dbReference>
<keyword evidence="1" id="KW-0547">Nucleotide-binding</keyword>
<dbReference type="PROSITE" id="PS51388">
    <property type="entry name" value="GED"/>
    <property type="match status" value="1"/>
</dbReference>
<dbReference type="GO" id="GO:0005874">
    <property type="term" value="C:microtubule"/>
    <property type="evidence" value="ECO:0007669"/>
    <property type="project" value="TreeGrafter"/>
</dbReference>
<dbReference type="InParanoid" id="A0A409Y1M4"/>
<sequence>MPTFRFNRASASDANKASRGKREESDDTQSSSVLDGAAPLNNSDYATKAREIMELYRALLDLHANTVFDLPRVAVIGKQSSGKSSLVEAVTGYPFIRSTYQEIQVSRCPMVCTMSSKATSWSCIVSLRRMFTQNGTPLATPTIEQFGGVIEDPSAVELQIRRAQAAILSPHLPASEFYSLSKEELTQNARSDNAMLEFSKNEIQVEVLDPNATDLTFVDLPGLIQNHSNQNLITLVRELTKDYISKKNTLIVITMPMADDIQNMEAVTLAKGPRADPKKERTIGVITKPDDLSQGSTGLREAWKAILEGRQLEHDTKHGYYCVRLPDDDQRRAGMSRSEAERFASDWFLANSPWSGMEDRSRFGVPNFVKDISQLLIELIERNLPKLRKTVKEELEKCQKDIDNLPPELDLKDPSTEVMLRISNFCKDIKEAVFGKNHKSFVQLNKGHYQRFKNEIQMTTPDFRPVENAASSQYTAVHSYCQPRGLEEVRNVIEGSITWELPGHIPFEATKSLVMQYTSLWKDPSIHCFRKVVTQMDVLLDKLLDEHFGRFNKLKEYMRKLTTQDREICREDAHQAVEKLLCREIDPLFTQNSEALQVEKRHWSTTYGQYPAKPRSSVEYGSSWFPARLSVSHHFPPKMYPHISGSSHSVQDVTEVMANVQAYFQVAHKRVIDYIPLTVEHELNQAFANGIDKTLFAAISKDTLSGEVSFQDLLGEDPAIKLKRGQLKERKARLMRIKEKLDNFQQSTLANLDLPDYESDSEPPSPLGLRSRRASLASVVVSDGASLEGRV</sequence>
<dbReference type="Proteomes" id="UP000284706">
    <property type="component" value="Unassembled WGS sequence"/>
</dbReference>
<dbReference type="Pfam" id="PF00350">
    <property type="entry name" value="Dynamin_N"/>
    <property type="match status" value="1"/>
</dbReference>
<dbReference type="SMART" id="SM00053">
    <property type="entry name" value="DYNc"/>
    <property type="match status" value="1"/>
</dbReference>
<evidence type="ECO:0000256" key="3">
    <source>
        <dbReference type="SAM" id="MobiDB-lite"/>
    </source>
</evidence>
<dbReference type="GO" id="GO:0016020">
    <property type="term" value="C:membrane"/>
    <property type="evidence" value="ECO:0007669"/>
    <property type="project" value="TreeGrafter"/>
</dbReference>
<evidence type="ECO:0000313" key="6">
    <source>
        <dbReference type="EMBL" id="PPQ96910.1"/>
    </source>
</evidence>
<dbReference type="AlphaFoldDB" id="A0A409Y1M4"/>
<evidence type="ECO:0000256" key="1">
    <source>
        <dbReference type="ARBA" id="ARBA00022741"/>
    </source>
</evidence>
<dbReference type="GO" id="GO:0005739">
    <property type="term" value="C:mitochondrion"/>
    <property type="evidence" value="ECO:0007669"/>
    <property type="project" value="TreeGrafter"/>
</dbReference>
<dbReference type="Pfam" id="PF01031">
    <property type="entry name" value="Dynamin_M"/>
    <property type="match status" value="1"/>
</dbReference>
<evidence type="ECO:0000259" key="4">
    <source>
        <dbReference type="PROSITE" id="PS51388"/>
    </source>
</evidence>
<dbReference type="GO" id="GO:0016559">
    <property type="term" value="P:peroxisome fission"/>
    <property type="evidence" value="ECO:0007669"/>
    <property type="project" value="TreeGrafter"/>
</dbReference>
<accession>A0A409Y1M4</accession>
<gene>
    <name evidence="6" type="ORF">CVT26_005896</name>
</gene>
<dbReference type="GO" id="GO:0003924">
    <property type="term" value="F:GTPase activity"/>
    <property type="evidence" value="ECO:0007669"/>
    <property type="project" value="InterPro"/>
</dbReference>
<dbReference type="GO" id="GO:0006897">
    <property type="term" value="P:endocytosis"/>
    <property type="evidence" value="ECO:0007669"/>
    <property type="project" value="TreeGrafter"/>
</dbReference>
<feature type="domain" description="GED" evidence="4">
    <location>
        <begin position="653"/>
        <end position="749"/>
    </location>
</feature>
<proteinExistence type="predicted"/>
<dbReference type="InterPro" id="IPR027417">
    <property type="entry name" value="P-loop_NTPase"/>
</dbReference>
<keyword evidence="7" id="KW-1185">Reference proteome</keyword>
<dbReference type="InterPro" id="IPR030381">
    <property type="entry name" value="G_DYNAMIN_dom"/>
</dbReference>
<dbReference type="GO" id="GO:0000266">
    <property type="term" value="P:mitochondrial fission"/>
    <property type="evidence" value="ECO:0007669"/>
    <property type="project" value="TreeGrafter"/>
</dbReference>
<dbReference type="PANTHER" id="PTHR11566:SF21">
    <property type="entry name" value="DYNAMIN RELATED PROTEIN 1, ISOFORM A"/>
    <property type="match status" value="1"/>
</dbReference>
<dbReference type="InterPro" id="IPR045063">
    <property type="entry name" value="Dynamin_N"/>
</dbReference>
<dbReference type="STRING" id="231916.A0A409Y1M4"/>
<dbReference type="SUPFAM" id="SSF52540">
    <property type="entry name" value="P-loop containing nucleoside triphosphate hydrolases"/>
    <property type="match status" value="1"/>
</dbReference>
<dbReference type="PROSITE" id="PS51718">
    <property type="entry name" value="G_DYNAMIN_2"/>
    <property type="match status" value="1"/>
</dbReference>
<feature type="region of interest" description="Disordered" evidence="3">
    <location>
        <begin position="1"/>
        <end position="38"/>
    </location>
</feature>
<dbReference type="InterPro" id="IPR003130">
    <property type="entry name" value="GED"/>
</dbReference>
<dbReference type="InterPro" id="IPR020850">
    <property type="entry name" value="GED_dom"/>
</dbReference>
<name>A0A409Y1M4_9AGAR</name>
<organism evidence="6 7">
    <name type="scientific">Gymnopilus dilepis</name>
    <dbReference type="NCBI Taxonomy" id="231916"/>
    <lineage>
        <taxon>Eukaryota</taxon>
        <taxon>Fungi</taxon>
        <taxon>Dikarya</taxon>
        <taxon>Basidiomycota</taxon>
        <taxon>Agaricomycotina</taxon>
        <taxon>Agaricomycetes</taxon>
        <taxon>Agaricomycetidae</taxon>
        <taxon>Agaricales</taxon>
        <taxon>Agaricineae</taxon>
        <taxon>Hymenogastraceae</taxon>
        <taxon>Gymnopilus</taxon>
    </lineage>
</organism>
<feature type="domain" description="Dynamin-type G" evidence="5">
    <location>
        <begin position="67"/>
        <end position="385"/>
    </location>
</feature>
<dbReference type="Gene3D" id="1.20.120.1240">
    <property type="entry name" value="Dynamin, middle domain"/>
    <property type="match status" value="1"/>
</dbReference>
<reference evidence="6 7" key="1">
    <citation type="journal article" date="2018" name="Evol. Lett.">
        <title>Horizontal gene cluster transfer increased hallucinogenic mushroom diversity.</title>
        <authorList>
            <person name="Reynolds H.T."/>
            <person name="Vijayakumar V."/>
            <person name="Gluck-Thaler E."/>
            <person name="Korotkin H.B."/>
            <person name="Matheny P.B."/>
            <person name="Slot J.C."/>
        </authorList>
    </citation>
    <scope>NUCLEOTIDE SEQUENCE [LARGE SCALE GENOMIC DNA]</scope>
    <source>
        <strain evidence="6 7">SRW20</strain>
    </source>
</reference>
<dbReference type="InterPro" id="IPR001401">
    <property type="entry name" value="Dynamin_GTPase"/>
</dbReference>
<dbReference type="GO" id="GO:0008017">
    <property type="term" value="F:microtubule binding"/>
    <property type="evidence" value="ECO:0007669"/>
    <property type="project" value="TreeGrafter"/>
</dbReference>
<evidence type="ECO:0008006" key="8">
    <source>
        <dbReference type="Google" id="ProtNLM"/>
    </source>
</evidence>
<evidence type="ECO:0000256" key="2">
    <source>
        <dbReference type="ARBA" id="ARBA00023134"/>
    </source>
</evidence>